<dbReference type="Proteomes" id="UP001175226">
    <property type="component" value="Unassembled WGS sequence"/>
</dbReference>
<dbReference type="EMBL" id="JAUEPT010000005">
    <property type="protein sequence ID" value="KAK0451837.1"/>
    <property type="molecule type" value="Genomic_DNA"/>
</dbReference>
<proteinExistence type="predicted"/>
<feature type="region of interest" description="Disordered" evidence="1">
    <location>
        <begin position="270"/>
        <end position="291"/>
    </location>
</feature>
<feature type="domain" description="DUF6534" evidence="3">
    <location>
        <begin position="109"/>
        <end position="180"/>
    </location>
</feature>
<organism evidence="4 5">
    <name type="scientific">Armillaria borealis</name>
    <dbReference type="NCBI Taxonomy" id="47425"/>
    <lineage>
        <taxon>Eukaryota</taxon>
        <taxon>Fungi</taxon>
        <taxon>Dikarya</taxon>
        <taxon>Basidiomycota</taxon>
        <taxon>Agaricomycotina</taxon>
        <taxon>Agaricomycetes</taxon>
        <taxon>Agaricomycetidae</taxon>
        <taxon>Agaricales</taxon>
        <taxon>Marasmiineae</taxon>
        <taxon>Physalacriaceae</taxon>
        <taxon>Armillaria</taxon>
    </lineage>
</organism>
<name>A0AA39JZK1_9AGAR</name>
<dbReference type="Pfam" id="PF20152">
    <property type="entry name" value="DUF6534"/>
    <property type="match status" value="1"/>
</dbReference>
<gene>
    <name evidence="4" type="ORF">EV421DRAFT_1977233</name>
</gene>
<keyword evidence="2" id="KW-0812">Transmembrane</keyword>
<sequence>MSVRVLIVFYLQLKLTNGLLTVNYYTISHFGNTDYLEKVVWSLFAEVIFNGVTGFLVQIFFTYRIWTFRRNIPIKFGTSVAYVIQGGHLPTFIELKELKPLSMSINVLAAAGDVAISAAICTFLNSAKSGLAWSNHIINRLMLFSINTELLTSIRACCSLISILSLPNTLVYFAFYFTSKSPEIFESAQIVKLPSFHSQAILFQLPFGDAQRSKGNTLVLQRARIALLSTHDNKPQVASQQIQVQIETIEHSDYMGDEINIRNDTDLVTSSGQSLDDLSKTPSDFPYTGRS</sequence>
<keyword evidence="5" id="KW-1185">Reference proteome</keyword>
<evidence type="ECO:0000259" key="3">
    <source>
        <dbReference type="Pfam" id="PF20152"/>
    </source>
</evidence>
<reference evidence="4" key="1">
    <citation type="submission" date="2023-06" db="EMBL/GenBank/DDBJ databases">
        <authorList>
            <consortium name="Lawrence Berkeley National Laboratory"/>
            <person name="Ahrendt S."/>
            <person name="Sahu N."/>
            <person name="Indic B."/>
            <person name="Wong-Bajracharya J."/>
            <person name="Merenyi Z."/>
            <person name="Ke H.-M."/>
            <person name="Monk M."/>
            <person name="Kocsube S."/>
            <person name="Drula E."/>
            <person name="Lipzen A."/>
            <person name="Balint B."/>
            <person name="Henrissat B."/>
            <person name="Andreopoulos B."/>
            <person name="Martin F.M."/>
            <person name="Harder C.B."/>
            <person name="Rigling D."/>
            <person name="Ford K.L."/>
            <person name="Foster G.D."/>
            <person name="Pangilinan J."/>
            <person name="Papanicolaou A."/>
            <person name="Barry K."/>
            <person name="LaButti K."/>
            <person name="Viragh M."/>
            <person name="Koriabine M."/>
            <person name="Yan M."/>
            <person name="Riley R."/>
            <person name="Champramary S."/>
            <person name="Plett K.L."/>
            <person name="Tsai I.J."/>
            <person name="Slot J."/>
            <person name="Sipos G."/>
            <person name="Plett J."/>
            <person name="Nagy L.G."/>
            <person name="Grigoriev I.V."/>
        </authorList>
    </citation>
    <scope>NUCLEOTIDE SEQUENCE</scope>
    <source>
        <strain evidence="4">FPL87.14</strain>
    </source>
</reference>
<comment type="caution">
    <text evidence="4">The sequence shown here is derived from an EMBL/GenBank/DDBJ whole genome shotgun (WGS) entry which is preliminary data.</text>
</comment>
<dbReference type="InterPro" id="IPR045339">
    <property type="entry name" value="DUF6534"/>
</dbReference>
<evidence type="ECO:0000313" key="4">
    <source>
        <dbReference type="EMBL" id="KAK0451837.1"/>
    </source>
</evidence>
<evidence type="ECO:0000256" key="2">
    <source>
        <dbReference type="SAM" id="Phobius"/>
    </source>
</evidence>
<feature type="transmembrane region" description="Helical" evidence="2">
    <location>
        <begin position="153"/>
        <end position="177"/>
    </location>
</feature>
<keyword evidence="2" id="KW-0472">Membrane</keyword>
<accession>A0AA39JZK1</accession>
<evidence type="ECO:0000256" key="1">
    <source>
        <dbReference type="SAM" id="MobiDB-lite"/>
    </source>
</evidence>
<evidence type="ECO:0000313" key="5">
    <source>
        <dbReference type="Proteomes" id="UP001175226"/>
    </source>
</evidence>
<feature type="compositionally biased region" description="Polar residues" evidence="1">
    <location>
        <begin position="270"/>
        <end position="282"/>
    </location>
</feature>
<protein>
    <recommendedName>
        <fullName evidence="3">DUF6534 domain-containing protein</fullName>
    </recommendedName>
</protein>
<keyword evidence="2" id="KW-1133">Transmembrane helix</keyword>
<dbReference type="PANTHER" id="PTHR40465">
    <property type="entry name" value="CHROMOSOME 1, WHOLE GENOME SHOTGUN SEQUENCE"/>
    <property type="match status" value="1"/>
</dbReference>
<dbReference type="AlphaFoldDB" id="A0AA39JZK1"/>
<dbReference type="PANTHER" id="PTHR40465:SF1">
    <property type="entry name" value="DUF6534 DOMAIN-CONTAINING PROTEIN"/>
    <property type="match status" value="1"/>
</dbReference>
<feature type="transmembrane region" description="Helical" evidence="2">
    <location>
        <begin position="39"/>
        <end position="61"/>
    </location>
</feature>
<feature type="transmembrane region" description="Helical" evidence="2">
    <location>
        <begin position="7"/>
        <end position="27"/>
    </location>
</feature>